<proteinExistence type="inferred from homology"/>
<dbReference type="EMBL" id="QSON01000028">
    <property type="protein sequence ID" value="RGI95783.1"/>
    <property type="molecule type" value="Genomic_DNA"/>
</dbReference>
<sequence>MKKGIYVTLAAVALTTGMLMGCSSGKDESQAVKQEAEKSEAAVDDALNVVILINGNLGDKAFYDSAANGGKMIREELGDNVKVVEMSYDETKWMPTLIDFSEDKDTDIIIMGTWQMSEKLQEVAPQYPDKKYIIYDSSVDYSLGGLDNVYSIEYKQNECSFLAGAVAGLCTKTGTIGFVGGMENYVINDFLVGYIQGARYVNEGIKIPIGYVGNFNDSAKAKELCLAQINQNADIIYQAASTAGLGVIDGVTEKDKFAIGVDSDQAEGFLETDKDKAEHLLTSALKRVDISIFRAVKMEKEGTLPWGTREVMGIKEGAVGIAKNDIYLKLVPEDVRQKVDELEADILSDKITVDTAFGKTTDEIQKIRNSVRP</sequence>
<dbReference type="PROSITE" id="PS51257">
    <property type="entry name" value="PROKAR_LIPOPROTEIN"/>
    <property type="match status" value="1"/>
</dbReference>
<evidence type="ECO:0000256" key="1">
    <source>
        <dbReference type="ARBA" id="ARBA00004193"/>
    </source>
</evidence>
<keyword evidence="6" id="KW-0449">Lipoprotein</keyword>
<dbReference type="InterPro" id="IPR028082">
    <property type="entry name" value="Peripla_BP_I"/>
</dbReference>
<dbReference type="RefSeq" id="WP_055652452.1">
    <property type="nucleotide sequence ID" value="NZ_CABJBJ010000039.1"/>
</dbReference>
<dbReference type="PANTHER" id="PTHR34296:SF2">
    <property type="entry name" value="ABC TRANSPORTER GUANOSINE-BINDING PROTEIN NUPN"/>
    <property type="match status" value="1"/>
</dbReference>
<dbReference type="InterPro" id="IPR003760">
    <property type="entry name" value="PnrA-like"/>
</dbReference>
<evidence type="ECO:0000313" key="7">
    <source>
        <dbReference type="EMBL" id="RGI95783.1"/>
    </source>
</evidence>
<name>A0A174XP10_9FIRM</name>
<gene>
    <name evidence="7" type="ORF">DXD79_31300</name>
</gene>
<organism evidence="7 8">
    <name type="scientific">Hungatella hathewayi</name>
    <dbReference type="NCBI Taxonomy" id="154046"/>
    <lineage>
        <taxon>Bacteria</taxon>
        <taxon>Bacillati</taxon>
        <taxon>Bacillota</taxon>
        <taxon>Clostridia</taxon>
        <taxon>Lachnospirales</taxon>
        <taxon>Lachnospiraceae</taxon>
        <taxon>Hungatella</taxon>
    </lineage>
</organism>
<comment type="similarity">
    <text evidence="2">Belongs to the BMP lipoprotein family.</text>
</comment>
<comment type="caution">
    <text evidence="7">The sequence shown here is derived from an EMBL/GenBank/DDBJ whole genome shotgun (WGS) entry which is preliminary data.</text>
</comment>
<evidence type="ECO:0000313" key="8">
    <source>
        <dbReference type="Proteomes" id="UP000263014"/>
    </source>
</evidence>
<reference evidence="7 8" key="1">
    <citation type="submission" date="2018-08" db="EMBL/GenBank/DDBJ databases">
        <title>A genome reference for cultivated species of the human gut microbiota.</title>
        <authorList>
            <person name="Zou Y."/>
            <person name="Xue W."/>
            <person name="Luo G."/>
        </authorList>
    </citation>
    <scope>NUCLEOTIDE SEQUENCE [LARGE SCALE GENOMIC DNA]</scope>
    <source>
        <strain evidence="7 8">TM09-12</strain>
    </source>
</reference>
<dbReference type="PANTHER" id="PTHR34296">
    <property type="entry name" value="TRANSCRIPTIONAL ACTIVATOR PROTEIN MED"/>
    <property type="match status" value="1"/>
</dbReference>
<comment type="subcellular location">
    <subcellularLocation>
        <location evidence="1">Cell membrane</location>
        <topology evidence="1">Lipid-anchor</topology>
    </subcellularLocation>
</comment>
<evidence type="ECO:0000256" key="3">
    <source>
        <dbReference type="ARBA" id="ARBA00022475"/>
    </source>
</evidence>
<keyword evidence="3" id="KW-1003">Cell membrane</keyword>
<dbReference type="InterPro" id="IPR050957">
    <property type="entry name" value="BMP_lipoprotein"/>
</dbReference>
<dbReference type="Proteomes" id="UP000263014">
    <property type="component" value="Unassembled WGS sequence"/>
</dbReference>
<dbReference type="SUPFAM" id="SSF53822">
    <property type="entry name" value="Periplasmic binding protein-like I"/>
    <property type="match status" value="1"/>
</dbReference>
<protein>
    <submittedName>
        <fullName evidence="7">BMP family ABC transporter substrate-binding protein</fullName>
    </submittedName>
</protein>
<keyword evidence="4" id="KW-0732">Signal</keyword>
<evidence type="ECO:0000256" key="5">
    <source>
        <dbReference type="ARBA" id="ARBA00023136"/>
    </source>
</evidence>
<accession>A0A174XP10</accession>
<keyword evidence="5" id="KW-0472">Membrane</keyword>
<dbReference type="AlphaFoldDB" id="A0A174XP10"/>
<evidence type="ECO:0000256" key="2">
    <source>
        <dbReference type="ARBA" id="ARBA00008610"/>
    </source>
</evidence>
<evidence type="ECO:0000256" key="4">
    <source>
        <dbReference type="ARBA" id="ARBA00022729"/>
    </source>
</evidence>
<dbReference type="GO" id="GO:0005886">
    <property type="term" value="C:plasma membrane"/>
    <property type="evidence" value="ECO:0007669"/>
    <property type="project" value="UniProtKB-SubCell"/>
</dbReference>
<dbReference type="Gene3D" id="3.40.50.2300">
    <property type="match status" value="2"/>
</dbReference>
<evidence type="ECO:0000256" key="6">
    <source>
        <dbReference type="ARBA" id="ARBA00023288"/>
    </source>
</evidence>
<dbReference type="CDD" id="cd19964">
    <property type="entry name" value="PBP1_BMP-like"/>
    <property type="match status" value="1"/>
</dbReference>
<dbReference type="Pfam" id="PF02608">
    <property type="entry name" value="Bmp"/>
    <property type="match status" value="1"/>
</dbReference>